<dbReference type="Proteomes" id="UP000230423">
    <property type="component" value="Unassembled WGS sequence"/>
</dbReference>
<feature type="compositionally biased region" description="Basic and acidic residues" evidence="1">
    <location>
        <begin position="110"/>
        <end position="145"/>
    </location>
</feature>
<feature type="region of interest" description="Disordered" evidence="1">
    <location>
        <begin position="26"/>
        <end position="45"/>
    </location>
</feature>
<dbReference type="EMBL" id="KZ422668">
    <property type="protein sequence ID" value="PIO52953.1"/>
    <property type="molecule type" value="Genomic_DNA"/>
</dbReference>
<dbReference type="OrthoDB" id="6337382at2759"/>
<protein>
    <submittedName>
        <fullName evidence="2">Uncharacterized protein</fullName>
    </submittedName>
</protein>
<keyword evidence="3" id="KW-1185">Reference proteome</keyword>
<feature type="compositionally biased region" description="Polar residues" evidence="1">
    <location>
        <begin position="26"/>
        <end position="35"/>
    </location>
</feature>
<feature type="non-terminal residue" evidence="2">
    <location>
        <position position="159"/>
    </location>
</feature>
<organism evidence="2 3">
    <name type="scientific">Teladorsagia circumcincta</name>
    <name type="common">Brown stomach worm</name>
    <name type="synonym">Ostertagia circumcincta</name>
    <dbReference type="NCBI Taxonomy" id="45464"/>
    <lineage>
        <taxon>Eukaryota</taxon>
        <taxon>Metazoa</taxon>
        <taxon>Ecdysozoa</taxon>
        <taxon>Nematoda</taxon>
        <taxon>Chromadorea</taxon>
        <taxon>Rhabditida</taxon>
        <taxon>Rhabditina</taxon>
        <taxon>Rhabditomorpha</taxon>
        <taxon>Strongyloidea</taxon>
        <taxon>Trichostrongylidae</taxon>
        <taxon>Teladorsagia</taxon>
    </lineage>
</organism>
<evidence type="ECO:0000313" key="3">
    <source>
        <dbReference type="Proteomes" id="UP000230423"/>
    </source>
</evidence>
<evidence type="ECO:0000256" key="1">
    <source>
        <dbReference type="SAM" id="MobiDB-lite"/>
    </source>
</evidence>
<feature type="compositionally biased region" description="Basic and acidic residues" evidence="1">
    <location>
        <begin position="70"/>
        <end position="85"/>
    </location>
</feature>
<reference evidence="2 3" key="1">
    <citation type="submission" date="2015-09" db="EMBL/GenBank/DDBJ databases">
        <title>Draft genome of the parasitic nematode Teladorsagia circumcincta isolate WARC Sus (inbred).</title>
        <authorList>
            <person name="Mitreva M."/>
        </authorList>
    </citation>
    <scope>NUCLEOTIDE SEQUENCE [LARGE SCALE GENOMIC DNA]</scope>
    <source>
        <strain evidence="2 3">S</strain>
    </source>
</reference>
<dbReference type="AlphaFoldDB" id="A0A2G9T4R2"/>
<name>A0A2G9T4R2_TELCI</name>
<feature type="region of interest" description="Disordered" evidence="1">
    <location>
        <begin position="54"/>
        <end position="85"/>
    </location>
</feature>
<proteinExistence type="predicted"/>
<gene>
    <name evidence="2" type="ORF">TELCIR_25732</name>
</gene>
<sequence>MTSEVPTTEESTTEVPTTVETASEVLTTAESSSNEPAAEKTKKAVPARALAVPLREITETEGSGAAVDKSQIEKESSKHQHEIDPEKLEKIINTMEKMVANLENISIIEKRPAIKSEAGKDQGQAEKEIRKKEATKEDSQKSETRKKVKANDALVSISQ</sequence>
<evidence type="ECO:0000313" key="2">
    <source>
        <dbReference type="EMBL" id="PIO52953.1"/>
    </source>
</evidence>
<feature type="region of interest" description="Disordered" evidence="1">
    <location>
        <begin position="1"/>
        <end position="20"/>
    </location>
</feature>
<feature type="region of interest" description="Disordered" evidence="1">
    <location>
        <begin position="110"/>
        <end position="159"/>
    </location>
</feature>
<accession>A0A2G9T4R2</accession>